<dbReference type="InterPro" id="IPR005151">
    <property type="entry name" value="Tail-specific_protease"/>
</dbReference>
<reference evidence="8" key="1">
    <citation type="submission" date="2018-05" db="EMBL/GenBank/DDBJ databases">
        <authorList>
            <person name="Lanie J.A."/>
            <person name="Ng W.-L."/>
            <person name="Kazmierczak K.M."/>
            <person name="Andrzejewski T.M."/>
            <person name="Davidsen T.M."/>
            <person name="Wayne K.J."/>
            <person name="Tettelin H."/>
            <person name="Glass J.I."/>
            <person name="Rusch D."/>
            <person name="Podicherti R."/>
            <person name="Tsui H.-C.T."/>
            <person name="Winkler M.E."/>
        </authorList>
    </citation>
    <scope>NUCLEOTIDE SEQUENCE</scope>
</reference>
<feature type="non-terminal residue" evidence="8">
    <location>
        <position position="1"/>
    </location>
</feature>
<evidence type="ECO:0000313" key="8">
    <source>
        <dbReference type="EMBL" id="SVD91136.1"/>
    </source>
</evidence>
<dbReference type="Pfam" id="PF03572">
    <property type="entry name" value="Peptidase_S41"/>
    <property type="match status" value="1"/>
</dbReference>
<evidence type="ECO:0000256" key="2">
    <source>
        <dbReference type="ARBA" id="ARBA00008524"/>
    </source>
</evidence>
<dbReference type="InterPro" id="IPR012393">
    <property type="entry name" value="Tricorn_protease"/>
</dbReference>
<evidence type="ECO:0000256" key="4">
    <source>
        <dbReference type="ARBA" id="ARBA00022670"/>
    </source>
</evidence>
<dbReference type="SUPFAM" id="SSF52096">
    <property type="entry name" value="ClpP/crotonase"/>
    <property type="match status" value="1"/>
</dbReference>
<keyword evidence="3" id="KW-0963">Cytoplasm</keyword>
<comment type="similarity">
    <text evidence="2">Belongs to the peptidase S41B family.</text>
</comment>
<dbReference type="AlphaFoldDB" id="A0A382Z6L0"/>
<protein>
    <recommendedName>
        <fullName evidence="7">Tail specific protease domain-containing protein</fullName>
    </recommendedName>
</protein>
<dbReference type="InterPro" id="IPR029045">
    <property type="entry name" value="ClpP/crotonase-like_dom_sf"/>
</dbReference>
<keyword evidence="4" id="KW-0645">Protease</keyword>
<feature type="domain" description="Tail specific protease" evidence="7">
    <location>
        <begin position="1"/>
        <end position="174"/>
    </location>
</feature>
<keyword evidence="6" id="KW-0720">Serine protease</keyword>
<gene>
    <name evidence="8" type="ORF">METZ01_LOCUS443990</name>
</gene>
<dbReference type="GO" id="GO:0008236">
    <property type="term" value="F:serine-type peptidase activity"/>
    <property type="evidence" value="ECO:0007669"/>
    <property type="project" value="UniProtKB-KW"/>
</dbReference>
<dbReference type="Gene3D" id="3.90.226.10">
    <property type="entry name" value="2-enoyl-CoA Hydratase, Chain A, domain 1"/>
    <property type="match status" value="1"/>
</dbReference>
<dbReference type="PANTHER" id="PTHR43253">
    <property type="entry name" value="TRICORN PROTEASE HOMOLOG 2-RELATED"/>
    <property type="match status" value="1"/>
</dbReference>
<dbReference type="GO" id="GO:0006508">
    <property type="term" value="P:proteolysis"/>
    <property type="evidence" value="ECO:0007669"/>
    <property type="project" value="UniProtKB-KW"/>
</dbReference>
<evidence type="ECO:0000256" key="6">
    <source>
        <dbReference type="ARBA" id="ARBA00022825"/>
    </source>
</evidence>
<name>A0A382Z6L0_9ZZZZ</name>
<sequence length="220" mass="24630">REWVNGNLEHVNKHSGGRVGYLHIPDMDTEGIAEFHRGFLSQVDREGLIIDARFNAGGWVSPLILEKLTHRHLGYDVPRWGSPESYPYHTLRGHLVLITNQFTGSDGDMFTTSFKQLKLGKVIGKRTWGGVVGIDGRSQLVDGTTTTQPQFSIWFHHAGWSVENYGVDPDLYVEDPPQGYTALKDPQLEKALEVMLTLLKEKPVPAMAELLPSRTPDGSR</sequence>
<dbReference type="SMART" id="SM00245">
    <property type="entry name" value="TSPc"/>
    <property type="match status" value="1"/>
</dbReference>
<evidence type="ECO:0000256" key="5">
    <source>
        <dbReference type="ARBA" id="ARBA00022801"/>
    </source>
</evidence>
<evidence type="ECO:0000259" key="7">
    <source>
        <dbReference type="SMART" id="SM00245"/>
    </source>
</evidence>
<dbReference type="CDD" id="cd07562">
    <property type="entry name" value="Peptidase_S41_TRI"/>
    <property type="match status" value="1"/>
</dbReference>
<organism evidence="8">
    <name type="scientific">marine metagenome</name>
    <dbReference type="NCBI Taxonomy" id="408172"/>
    <lineage>
        <taxon>unclassified sequences</taxon>
        <taxon>metagenomes</taxon>
        <taxon>ecological metagenomes</taxon>
    </lineage>
</organism>
<dbReference type="PANTHER" id="PTHR43253:SF1">
    <property type="entry name" value="TRICORN PROTEASE HOMOLOG 2-RELATED"/>
    <property type="match status" value="1"/>
</dbReference>
<keyword evidence="5" id="KW-0378">Hydrolase</keyword>
<proteinExistence type="inferred from homology"/>
<evidence type="ECO:0000256" key="1">
    <source>
        <dbReference type="ARBA" id="ARBA00004496"/>
    </source>
</evidence>
<comment type="subcellular location">
    <subcellularLocation>
        <location evidence="1">Cytoplasm</location>
    </subcellularLocation>
</comment>
<evidence type="ECO:0000256" key="3">
    <source>
        <dbReference type="ARBA" id="ARBA00022490"/>
    </source>
</evidence>
<accession>A0A382Z6L0</accession>
<dbReference type="GO" id="GO:0005737">
    <property type="term" value="C:cytoplasm"/>
    <property type="evidence" value="ECO:0007669"/>
    <property type="project" value="UniProtKB-SubCell"/>
</dbReference>
<dbReference type="EMBL" id="UINC01181438">
    <property type="protein sequence ID" value="SVD91136.1"/>
    <property type="molecule type" value="Genomic_DNA"/>
</dbReference>